<keyword evidence="3" id="KW-1185">Reference proteome</keyword>
<protein>
    <submittedName>
        <fullName evidence="2">Uncharacterized protein</fullName>
    </submittedName>
</protein>
<accession>A0A8H5CXD4</accession>
<gene>
    <name evidence="2" type="ORF">D9756_008799</name>
</gene>
<reference evidence="2 3" key="1">
    <citation type="journal article" date="2020" name="ISME J.">
        <title>Uncovering the hidden diversity of litter-decomposition mechanisms in mushroom-forming fungi.</title>
        <authorList>
            <person name="Floudas D."/>
            <person name="Bentzer J."/>
            <person name="Ahren D."/>
            <person name="Johansson T."/>
            <person name="Persson P."/>
            <person name="Tunlid A."/>
        </authorList>
    </citation>
    <scope>NUCLEOTIDE SEQUENCE [LARGE SCALE GENOMIC DNA]</scope>
    <source>
        <strain evidence="2 3">CBS 146.42</strain>
    </source>
</reference>
<organism evidence="2 3">
    <name type="scientific">Leucocoprinus leucothites</name>
    <dbReference type="NCBI Taxonomy" id="201217"/>
    <lineage>
        <taxon>Eukaryota</taxon>
        <taxon>Fungi</taxon>
        <taxon>Dikarya</taxon>
        <taxon>Basidiomycota</taxon>
        <taxon>Agaricomycotina</taxon>
        <taxon>Agaricomycetes</taxon>
        <taxon>Agaricomycetidae</taxon>
        <taxon>Agaricales</taxon>
        <taxon>Agaricineae</taxon>
        <taxon>Agaricaceae</taxon>
        <taxon>Leucocoprinus</taxon>
    </lineage>
</organism>
<dbReference type="EMBL" id="JAACJO010000016">
    <property type="protein sequence ID" value="KAF5349650.1"/>
    <property type="molecule type" value="Genomic_DNA"/>
</dbReference>
<sequence length="128" mass="15530">MSSGSRNRRELHLDAYYSHPTIIEFVKLGLMTSREDMDSEELKVIFRLLTFINWQSPSIEKERERERVKKAKKRAKELKKRAKQQRKREKESDREPLLAEDHCSQAPQRMNRRDRKAVYEPLLKHKFY</sequence>
<comment type="caution">
    <text evidence="2">The sequence shown here is derived from an EMBL/GenBank/DDBJ whole genome shotgun (WGS) entry which is preliminary data.</text>
</comment>
<dbReference type="Proteomes" id="UP000559027">
    <property type="component" value="Unassembled WGS sequence"/>
</dbReference>
<dbReference type="AlphaFoldDB" id="A0A8H5CXD4"/>
<evidence type="ECO:0000256" key="1">
    <source>
        <dbReference type="SAM" id="MobiDB-lite"/>
    </source>
</evidence>
<evidence type="ECO:0000313" key="3">
    <source>
        <dbReference type="Proteomes" id="UP000559027"/>
    </source>
</evidence>
<evidence type="ECO:0000313" key="2">
    <source>
        <dbReference type="EMBL" id="KAF5349650.1"/>
    </source>
</evidence>
<feature type="region of interest" description="Disordered" evidence="1">
    <location>
        <begin position="62"/>
        <end position="115"/>
    </location>
</feature>
<proteinExistence type="predicted"/>
<feature type="compositionally biased region" description="Basic and acidic residues" evidence="1">
    <location>
        <begin position="88"/>
        <end position="103"/>
    </location>
</feature>
<feature type="compositionally biased region" description="Basic residues" evidence="1">
    <location>
        <begin position="68"/>
        <end position="87"/>
    </location>
</feature>
<name>A0A8H5CXD4_9AGAR</name>